<dbReference type="Pfam" id="PF09992">
    <property type="entry name" value="NAGPA"/>
    <property type="match status" value="1"/>
</dbReference>
<dbReference type="RefSeq" id="WP_105304446.1">
    <property type="nucleotide sequence ID" value="NZ_VUMN01000005.1"/>
</dbReference>
<dbReference type="Proteomes" id="UP000461880">
    <property type="component" value="Unassembled WGS sequence"/>
</dbReference>
<comment type="caution">
    <text evidence="2">The sequence shown here is derived from an EMBL/GenBank/DDBJ whole genome shotgun (WGS) entry which is preliminary data.</text>
</comment>
<dbReference type="GO" id="GO:0016798">
    <property type="term" value="F:hydrolase activity, acting on glycosyl bonds"/>
    <property type="evidence" value="ECO:0007669"/>
    <property type="project" value="UniProtKB-KW"/>
</dbReference>
<evidence type="ECO:0000259" key="1">
    <source>
        <dbReference type="Pfam" id="PF09992"/>
    </source>
</evidence>
<gene>
    <name evidence="2" type="ORF">FYJ51_03305</name>
</gene>
<dbReference type="AlphaFoldDB" id="A0A7X2NQW0"/>
<dbReference type="EMBL" id="VUMN01000005">
    <property type="protein sequence ID" value="MSS57927.1"/>
    <property type="molecule type" value="Genomic_DNA"/>
</dbReference>
<reference evidence="2 3" key="1">
    <citation type="submission" date="2019-08" db="EMBL/GenBank/DDBJ databases">
        <title>In-depth cultivation of the pig gut microbiome towards novel bacterial diversity and tailored functional studies.</title>
        <authorList>
            <person name="Wylensek D."/>
            <person name="Hitch T.C.A."/>
            <person name="Clavel T."/>
        </authorList>
    </citation>
    <scope>NUCLEOTIDE SEQUENCE [LARGE SCALE GENOMIC DNA]</scope>
    <source>
        <strain evidence="2 3">Oil+RF-744-GAM-WT-6</strain>
    </source>
</reference>
<evidence type="ECO:0000313" key="2">
    <source>
        <dbReference type="EMBL" id="MSS57927.1"/>
    </source>
</evidence>
<feature type="domain" description="Phosphodiester glycosidase" evidence="1">
    <location>
        <begin position="108"/>
        <end position="283"/>
    </location>
</feature>
<sequence length="289" mass="31844">MRKLRWLILAVIAATLTLMVIPFPHGLSRISDHGSGSFERPVADAINVYCRKGTRPSVKYVSGTYEGVPYHVLKVKPDDHTFIQLDYAGETPESLDELYDHGSECWHVGGINGGFFQNSGEEYGRPVGALLIDGSWAEWKGQELTPAYGKGNATVYFSHDGNLKLAYHGWENGEWKPASDSFWSYEEDLGDYGYQINTEYGLSGAYTLLRNGKRVWLGKNDSAYWNRSADSWVTLFGETADGTVLLVIAGKLGGGEAETELMKELGAVNAIRLDGNTSTCMTVDKGLVH</sequence>
<evidence type="ECO:0000313" key="3">
    <source>
        <dbReference type="Proteomes" id="UP000461880"/>
    </source>
</evidence>
<keyword evidence="2" id="KW-0378">Hydrolase</keyword>
<protein>
    <submittedName>
        <fullName evidence="2">Phosphodiester glycosidase family protein</fullName>
    </submittedName>
</protein>
<name>A0A7X2NQW0_9FIRM</name>
<dbReference type="InterPro" id="IPR018711">
    <property type="entry name" value="NAGPA"/>
</dbReference>
<proteinExistence type="predicted"/>
<keyword evidence="3" id="KW-1185">Reference proteome</keyword>
<organism evidence="2 3">
    <name type="scientific">Stecheria intestinalis</name>
    <dbReference type="NCBI Taxonomy" id="2606630"/>
    <lineage>
        <taxon>Bacteria</taxon>
        <taxon>Bacillati</taxon>
        <taxon>Bacillota</taxon>
        <taxon>Erysipelotrichia</taxon>
        <taxon>Erysipelotrichales</taxon>
        <taxon>Erysipelotrichaceae</taxon>
        <taxon>Stecheria</taxon>
    </lineage>
</organism>
<keyword evidence="2" id="KW-0326">Glycosidase</keyword>
<accession>A0A7X2NQW0</accession>